<dbReference type="PANTHER" id="PTHR30469:SF15">
    <property type="entry name" value="HLYD FAMILY OF SECRETION PROTEINS"/>
    <property type="match status" value="1"/>
</dbReference>
<keyword evidence="6" id="KW-1185">Reference proteome</keyword>
<dbReference type="NCBIfam" id="TIGR01730">
    <property type="entry name" value="RND_mfp"/>
    <property type="match status" value="1"/>
</dbReference>
<dbReference type="PANTHER" id="PTHR30469">
    <property type="entry name" value="MULTIDRUG RESISTANCE PROTEIN MDTA"/>
    <property type="match status" value="1"/>
</dbReference>
<keyword evidence="2" id="KW-0175">Coiled coil</keyword>
<evidence type="ECO:0000256" key="1">
    <source>
        <dbReference type="ARBA" id="ARBA00009477"/>
    </source>
</evidence>
<dbReference type="GO" id="GO:1990281">
    <property type="term" value="C:efflux pump complex"/>
    <property type="evidence" value="ECO:0007669"/>
    <property type="project" value="TreeGrafter"/>
</dbReference>
<dbReference type="Gene3D" id="2.40.30.170">
    <property type="match status" value="1"/>
</dbReference>
<evidence type="ECO:0000313" key="6">
    <source>
        <dbReference type="Proteomes" id="UP000242930"/>
    </source>
</evidence>
<sequence>MSTRSNRMLSLLPLLLALSNASAGEDAALSPARAGIERQEIRAQLMPRQFTTIAAEIGAKISQLPLREGEPFKAGQLLVRFDCSMQQAMLQKARAELNGAEHTHKANRRLAELDSIGQLELNLSQSAVEKAAAEVGAQQAVLAKCSIPAPFTGRIAEQKVRNQQYVQPGQALLEIIDDSVLELEFLAPSAWLGWLKPGLGFEIEIDETGKLYPARFTRLGARIDPVSQSVKVAAAIDGSFPELLTGMSGRVRILPPSQL</sequence>
<feature type="chain" id="PRO_5017404960" evidence="3">
    <location>
        <begin position="24"/>
        <end position="259"/>
    </location>
</feature>
<keyword evidence="3" id="KW-0732">Signal</keyword>
<dbReference type="InterPro" id="IPR058625">
    <property type="entry name" value="MdtA-like_BSH"/>
</dbReference>
<dbReference type="AlphaFoldDB" id="A0A1H7CCD6"/>
<evidence type="ECO:0000313" key="5">
    <source>
        <dbReference type="EMBL" id="SEJ87126.1"/>
    </source>
</evidence>
<dbReference type="Proteomes" id="UP000242930">
    <property type="component" value="Unassembled WGS sequence"/>
</dbReference>
<dbReference type="Pfam" id="PF25917">
    <property type="entry name" value="BSH_RND"/>
    <property type="match status" value="1"/>
</dbReference>
<dbReference type="STRING" id="915471.SAMN05216201_12359"/>
<dbReference type="Gene3D" id="2.40.50.100">
    <property type="match status" value="1"/>
</dbReference>
<evidence type="ECO:0000259" key="4">
    <source>
        <dbReference type="Pfam" id="PF25917"/>
    </source>
</evidence>
<gene>
    <name evidence="5" type="ORF">SAMN05216201_12359</name>
</gene>
<evidence type="ECO:0000256" key="2">
    <source>
        <dbReference type="ARBA" id="ARBA00023054"/>
    </source>
</evidence>
<reference evidence="6" key="1">
    <citation type="submission" date="2016-10" db="EMBL/GenBank/DDBJ databases">
        <authorList>
            <person name="Varghese N."/>
            <person name="Submissions S."/>
        </authorList>
    </citation>
    <scope>NUCLEOTIDE SEQUENCE [LARGE SCALE GENOMIC DNA]</scope>
    <source>
        <strain evidence="6">LMG 25967</strain>
    </source>
</reference>
<proteinExistence type="inferred from homology"/>
<dbReference type="InterPro" id="IPR006143">
    <property type="entry name" value="RND_pump_MFP"/>
</dbReference>
<dbReference type="EMBL" id="FNZE01000023">
    <property type="protein sequence ID" value="SEJ87126.1"/>
    <property type="molecule type" value="Genomic_DNA"/>
</dbReference>
<accession>A0A1H7CCD6</accession>
<organism evidence="5 6">
    <name type="scientific">Pseudomonas linyingensis</name>
    <dbReference type="NCBI Taxonomy" id="915471"/>
    <lineage>
        <taxon>Bacteria</taxon>
        <taxon>Pseudomonadati</taxon>
        <taxon>Pseudomonadota</taxon>
        <taxon>Gammaproteobacteria</taxon>
        <taxon>Pseudomonadales</taxon>
        <taxon>Pseudomonadaceae</taxon>
        <taxon>Pseudomonas</taxon>
    </lineage>
</organism>
<feature type="signal peptide" evidence="3">
    <location>
        <begin position="1"/>
        <end position="23"/>
    </location>
</feature>
<name>A0A1H7CCD6_9PSED</name>
<evidence type="ECO:0000256" key="3">
    <source>
        <dbReference type="SAM" id="SignalP"/>
    </source>
</evidence>
<protein>
    <submittedName>
        <fullName evidence="5">RND family efflux transporter, MFP subunit</fullName>
    </submittedName>
</protein>
<dbReference type="GO" id="GO:0015562">
    <property type="term" value="F:efflux transmembrane transporter activity"/>
    <property type="evidence" value="ECO:0007669"/>
    <property type="project" value="TreeGrafter"/>
</dbReference>
<dbReference type="SUPFAM" id="SSF111369">
    <property type="entry name" value="HlyD-like secretion proteins"/>
    <property type="match status" value="1"/>
</dbReference>
<feature type="domain" description="Multidrug resistance protein MdtA-like barrel-sandwich hybrid" evidence="4">
    <location>
        <begin position="52"/>
        <end position="175"/>
    </location>
</feature>
<comment type="similarity">
    <text evidence="1">Belongs to the membrane fusion protein (MFP) (TC 8.A.1) family.</text>
</comment>